<dbReference type="OrthoDB" id="2987506at2759"/>
<gene>
    <name evidence="1" type="ORF">BDQ12DRAFT_759165</name>
</gene>
<protein>
    <submittedName>
        <fullName evidence="1">Uncharacterized protein</fullName>
    </submittedName>
</protein>
<evidence type="ECO:0000313" key="1">
    <source>
        <dbReference type="EMBL" id="TFK35786.1"/>
    </source>
</evidence>
<reference evidence="1 2" key="1">
    <citation type="journal article" date="2019" name="Nat. Ecol. Evol.">
        <title>Megaphylogeny resolves global patterns of mushroom evolution.</title>
        <authorList>
            <person name="Varga T."/>
            <person name="Krizsan K."/>
            <person name="Foldi C."/>
            <person name="Dima B."/>
            <person name="Sanchez-Garcia M."/>
            <person name="Sanchez-Ramirez S."/>
            <person name="Szollosi G.J."/>
            <person name="Szarkandi J.G."/>
            <person name="Papp V."/>
            <person name="Albert L."/>
            <person name="Andreopoulos W."/>
            <person name="Angelini C."/>
            <person name="Antonin V."/>
            <person name="Barry K.W."/>
            <person name="Bougher N.L."/>
            <person name="Buchanan P."/>
            <person name="Buyck B."/>
            <person name="Bense V."/>
            <person name="Catcheside P."/>
            <person name="Chovatia M."/>
            <person name="Cooper J."/>
            <person name="Damon W."/>
            <person name="Desjardin D."/>
            <person name="Finy P."/>
            <person name="Geml J."/>
            <person name="Haridas S."/>
            <person name="Hughes K."/>
            <person name="Justo A."/>
            <person name="Karasinski D."/>
            <person name="Kautmanova I."/>
            <person name="Kiss B."/>
            <person name="Kocsube S."/>
            <person name="Kotiranta H."/>
            <person name="LaButti K.M."/>
            <person name="Lechner B.E."/>
            <person name="Liimatainen K."/>
            <person name="Lipzen A."/>
            <person name="Lukacs Z."/>
            <person name="Mihaltcheva S."/>
            <person name="Morgado L.N."/>
            <person name="Niskanen T."/>
            <person name="Noordeloos M.E."/>
            <person name="Ohm R.A."/>
            <person name="Ortiz-Santana B."/>
            <person name="Ovrebo C."/>
            <person name="Racz N."/>
            <person name="Riley R."/>
            <person name="Savchenko A."/>
            <person name="Shiryaev A."/>
            <person name="Soop K."/>
            <person name="Spirin V."/>
            <person name="Szebenyi C."/>
            <person name="Tomsovsky M."/>
            <person name="Tulloss R.E."/>
            <person name="Uehling J."/>
            <person name="Grigoriev I.V."/>
            <person name="Vagvolgyi C."/>
            <person name="Papp T."/>
            <person name="Martin F.M."/>
            <person name="Miettinen O."/>
            <person name="Hibbett D.S."/>
            <person name="Nagy L.G."/>
        </authorList>
    </citation>
    <scope>NUCLEOTIDE SEQUENCE [LARGE SCALE GENOMIC DNA]</scope>
    <source>
        <strain evidence="1 2">CBS 166.37</strain>
    </source>
</reference>
<sequence length="209" mass="22995">MSTPGSLKLHSDSSYTLVVEIATNQMEVLKSGGFNLCVAKKINRVYTVVWSGKSDYLHKNIFSWDEDYQVFGLNEFKVGALVQAQTNEVDIAYGQTCVLNSVGVMEHATGPVDKSGEFYVQSEYGKICLGVNQKLNENFLPIFVSSTVITGKATFEPIVELKVWLQTHVESGTMIFDVAEPGIEVTYSGGASKTVAYESKEGLAQWVQK</sequence>
<dbReference type="Proteomes" id="UP000308652">
    <property type="component" value="Unassembled WGS sequence"/>
</dbReference>
<organism evidence="1 2">
    <name type="scientific">Crucibulum laeve</name>
    <dbReference type="NCBI Taxonomy" id="68775"/>
    <lineage>
        <taxon>Eukaryota</taxon>
        <taxon>Fungi</taxon>
        <taxon>Dikarya</taxon>
        <taxon>Basidiomycota</taxon>
        <taxon>Agaricomycotina</taxon>
        <taxon>Agaricomycetes</taxon>
        <taxon>Agaricomycetidae</taxon>
        <taxon>Agaricales</taxon>
        <taxon>Agaricineae</taxon>
        <taxon>Nidulariaceae</taxon>
        <taxon>Crucibulum</taxon>
    </lineage>
</organism>
<evidence type="ECO:0000313" key="2">
    <source>
        <dbReference type="Proteomes" id="UP000308652"/>
    </source>
</evidence>
<keyword evidence="2" id="KW-1185">Reference proteome</keyword>
<proteinExistence type="predicted"/>
<accession>A0A5C3LUL3</accession>
<dbReference type="AlphaFoldDB" id="A0A5C3LUL3"/>
<dbReference type="EMBL" id="ML213619">
    <property type="protein sequence ID" value="TFK35786.1"/>
    <property type="molecule type" value="Genomic_DNA"/>
</dbReference>
<name>A0A5C3LUL3_9AGAR</name>